<dbReference type="GO" id="GO:0009873">
    <property type="term" value="P:ethylene-activated signaling pathway"/>
    <property type="evidence" value="ECO:0007669"/>
    <property type="project" value="UniProtKB-KW"/>
</dbReference>
<protein>
    <recommendedName>
        <fullName evidence="6">F-box domain-containing protein</fullName>
    </recommendedName>
</protein>
<sequence length="673" mass="72533">MSEIFDYSGDDVFCPGRSIFQNPKESSLFLSIGHHVDVYFPPRKRSRISAPFVFSGERFEQKKQPSIEVLPDECLFEVFRRLPGGQSRSSCAFVSKRWLMLLSSIRRDEICASITAQSVEPEERLISNKAVESSVCIKKGGDVGFDGTRVNPEAEDEEVESDGYLSRCLEGKKATDVRLAAIAVGTGSRGGLGKLSIRGSNSSHGVTNLGFRAIARGCPSLRILSLWNVSSIGNEGLFEIANGCHLLEKLDLRHCPAISDKALLAIANNCPNITSLTLESCPNIGNESLQAFGRCCLNLSSFSIKNCPLVEDQGIASLLSSASHTLTKVKLQALNISDVSLAVIGHYGKAVTDLAFTGLQKVSERGFWVMGNAQGLQKLRSFAITSCQGVTDLGLQAVGKGCPNLKQLCLHKCGLMSDNGLVSFAKSAGSLESLQLEQCHRVTQSGIFSILVNCGDKLKTLALTNCLGIKDVILGFPLMSFCKSLRSLSIRNCPGFGNASLAMLGRLCPQLQRVDLIGLQGITDEGFFPLIQNCKSGLTKVNLCGCGNLTDKVVSAIAKLHGATLEYLNLDGCRSVTDASLVAIAKNCLFLSELDVSKSSITDSGIEALACAAQLNLQILSLSGCSLVTDKSFPYMEMLGRKLVGLNIQQCHEISSCMVDLLVERLWRGNILY</sequence>
<accession>A0ABC8UKD1</accession>
<dbReference type="Gene3D" id="3.80.10.10">
    <property type="entry name" value="Ribonuclease Inhibitor"/>
    <property type="match status" value="3"/>
</dbReference>
<dbReference type="SMART" id="SM00256">
    <property type="entry name" value="FBOX"/>
    <property type="match status" value="1"/>
</dbReference>
<dbReference type="InterPro" id="IPR057207">
    <property type="entry name" value="FBXL15_LRR"/>
</dbReference>
<dbReference type="InterPro" id="IPR032675">
    <property type="entry name" value="LRR_dom_sf"/>
</dbReference>
<keyword evidence="3" id="KW-0936">Ethylene signaling pathway</keyword>
<name>A0ABC8UKD1_9AQUA</name>
<evidence type="ECO:0000256" key="5">
    <source>
        <dbReference type="ARBA" id="ARBA00023242"/>
    </source>
</evidence>
<evidence type="ECO:0000256" key="1">
    <source>
        <dbReference type="ARBA" id="ARBA00004123"/>
    </source>
</evidence>
<evidence type="ECO:0000313" key="7">
    <source>
        <dbReference type="EMBL" id="CAK9181354.1"/>
    </source>
</evidence>
<evidence type="ECO:0000259" key="6">
    <source>
        <dbReference type="SMART" id="SM00256"/>
    </source>
</evidence>
<keyword evidence="5" id="KW-0539">Nucleus</keyword>
<evidence type="ECO:0000256" key="2">
    <source>
        <dbReference type="ARBA" id="ARBA00004906"/>
    </source>
</evidence>
<comment type="subcellular location">
    <subcellularLocation>
        <location evidence="1">Nucleus</location>
    </subcellularLocation>
</comment>
<proteinExistence type="predicted"/>
<dbReference type="PANTHER" id="PTHR13318:SF149">
    <property type="entry name" value="F-BOX DOMAIN-CONTAINING PROTEIN"/>
    <property type="match status" value="1"/>
</dbReference>
<dbReference type="GO" id="GO:0010105">
    <property type="term" value="P:negative regulation of ethylene-activated signaling pathway"/>
    <property type="evidence" value="ECO:0007669"/>
    <property type="project" value="UniProtKB-ARBA"/>
</dbReference>
<dbReference type="Pfam" id="PF25372">
    <property type="entry name" value="DUF7885"/>
    <property type="match status" value="2"/>
</dbReference>
<dbReference type="Proteomes" id="UP001642360">
    <property type="component" value="Unassembled WGS sequence"/>
</dbReference>
<dbReference type="SMART" id="SM00367">
    <property type="entry name" value="LRR_CC"/>
    <property type="match status" value="13"/>
</dbReference>
<reference evidence="7 8" key="1">
    <citation type="submission" date="2024-02" db="EMBL/GenBank/DDBJ databases">
        <authorList>
            <person name="Vignale AGUSTIN F."/>
            <person name="Sosa J E."/>
            <person name="Modenutti C."/>
        </authorList>
    </citation>
    <scope>NUCLEOTIDE SEQUENCE [LARGE SCALE GENOMIC DNA]</scope>
</reference>
<comment type="caution">
    <text evidence="7">The sequence shown here is derived from an EMBL/GenBank/DDBJ whole genome shotgun (WGS) entry which is preliminary data.</text>
</comment>
<keyword evidence="8" id="KW-1185">Reference proteome</keyword>
<dbReference type="InterPro" id="IPR006553">
    <property type="entry name" value="Leu-rich_rpt_Cys-con_subtyp"/>
</dbReference>
<dbReference type="FunFam" id="3.80.10.10:FF:000595">
    <property type="entry name" value="EIN3-binding F-box protein 1"/>
    <property type="match status" value="1"/>
</dbReference>
<comment type="pathway">
    <text evidence="2">Protein modification; protein ubiquitination.</text>
</comment>
<dbReference type="Pfam" id="PF00646">
    <property type="entry name" value="F-box"/>
    <property type="match status" value="1"/>
</dbReference>
<dbReference type="GO" id="GO:0005634">
    <property type="term" value="C:nucleus"/>
    <property type="evidence" value="ECO:0007669"/>
    <property type="project" value="UniProtKB-SubCell"/>
</dbReference>
<dbReference type="GO" id="GO:0006511">
    <property type="term" value="P:ubiquitin-dependent protein catabolic process"/>
    <property type="evidence" value="ECO:0007669"/>
    <property type="project" value="UniProtKB-ARBA"/>
</dbReference>
<dbReference type="FunFam" id="3.80.10.10:FF:000451">
    <property type="entry name" value="EIN3-binding F-box protein 1"/>
    <property type="match status" value="1"/>
</dbReference>
<feature type="domain" description="F-box" evidence="6">
    <location>
        <begin position="70"/>
        <end position="111"/>
    </location>
</feature>
<dbReference type="PANTHER" id="PTHR13318">
    <property type="entry name" value="PARTNER OF PAIRED, ISOFORM B-RELATED"/>
    <property type="match status" value="1"/>
</dbReference>
<dbReference type="FunFam" id="3.80.10.10:FF:000473">
    <property type="entry name" value="EIN3-binding F-box protein 1"/>
    <property type="match status" value="1"/>
</dbReference>
<dbReference type="EMBL" id="CAUOFW020008002">
    <property type="protein sequence ID" value="CAK9181354.1"/>
    <property type="molecule type" value="Genomic_DNA"/>
</dbReference>
<evidence type="ECO:0000256" key="3">
    <source>
        <dbReference type="ARBA" id="ARBA00022745"/>
    </source>
</evidence>
<dbReference type="AlphaFoldDB" id="A0ABC8UKD1"/>
<evidence type="ECO:0000256" key="4">
    <source>
        <dbReference type="ARBA" id="ARBA00022786"/>
    </source>
</evidence>
<organism evidence="7 8">
    <name type="scientific">Ilex paraguariensis</name>
    <name type="common">yerba mate</name>
    <dbReference type="NCBI Taxonomy" id="185542"/>
    <lineage>
        <taxon>Eukaryota</taxon>
        <taxon>Viridiplantae</taxon>
        <taxon>Streptophyta</taxon>
        <taxon>Embryophyta</taxon>
        <taxon>Tracheophyta</taxon>
        <taxon>Spermatophyta</taxon>
        <taxon>Magnoliopsida</taxon>
        <taxon>eudicotyledons</taxon>
        <taxon>Gunneridae</taxon>
        <taxon>Pentapetalae</taxon>
        <taxon>asterids</taxon>
        <taxon>campanulids</taxon>
        <taxon>Aquifoliales</taxon>
        <taxon>Aquifoliaceae</taxon>
        <taxon>Ilex</taxon>
    </lineage>
</organism>
<dbReference type="CDD" id="cd22159">
    <property type="entry name" value="F-box_AtTIR1-like"/>
    <property type="match status" value="1"/>
</dbReference>
<dbReference type="InterPro" id="IPR036047">
    <property type="entry name" value="F-box-like_dom_sf"/>
</dbReference>
<dbReference type="SUPFAM" id="SSF81383">
    <property type="entry name" value="F-box domain"/>
    <property type="match status" value="1"/>
</dbReference>
<dbReference type="InterPro" id="IPR001810">
    <property type="entry name" value="F-box_dom"/>
</dbReference>
<evidence type="ECO:0000313" key="8">
    <source>
        <dbReference type="Proteomes" id="UP001642360"/>
    </source>
</evidence>
<dbReference type="SUPFAM" id="SSF52047">
    <property type="entry name" value="RNI-like"/>
    <property type="match status" value="2"/>
</dbReference>
<keyword evidence="4" id="KW-0833">Ubl conjugation pathway</keyword>
<gene>
    <name evidence="7" type="ORF">ILEXP_LOCUS51407</name>
</gene>
<dbReference type="Gene3D" id="1.20.1280.50">
    <property type="match status" value="1"/>
</dbReference>